<proteinExistence type="predicted"/>
<reference evidence="1" key="1">
    <citation type="submission" date="2014-09" db="EMBL/GenBank/DDBJ databases">
        <authorList>
            <person name="Magalhaes I.L.F."/>
            <person name="Oliveira U."/>
            <person name="Santos F.R."/>
            <person name="Vidigal T.H.D.A."/>
            <person name="Brescovit A.D."/>
            <person name="Santos A.J."/>
        </authorList>
    </citation>
    <scope>NUCLEOTIDE SEQUENCE</scope>
    <source>
        <tissue evidence="1">Shoot tissue taken approximately 20 cm above the soil surface</tissue>
    </source>
</reference>
<protein>
    <submittedName>
        <fullName evidence="1">Uncharacterized protein</fullName>
    </submittedName>
</protein>
<sequence length="43" mass="4626">MGNTNLTDMTLLPGVEPMAEVAASSSPAKETKIKKKTMKSLYL</sequence>
<accession>A0A0A9C151</accession>
<dbReference type="EMBL" id="GBRH01228589">
    <property type="protein sequence ID" value="JAD69306.1"/>
    <property type="molecule type" value="Transcribed_RNA"/>
</dbReference>
<reference evidence="1" key="2">
    <citation type="journal article" date="2015" name="Data Brief">
        <title>Shoot transcriptome of the giant reed, Arundo donax.</title>
        <authorList>
            <person name="Barrero R.A."/>
            <person name="Guerrero F.D."/>
            <person name="Moolhuijzen P."/>
            <person name="Goolsby J.A."/>
            <person name="Tidwell J."/>
            <person name="Bellgard S.E."/>
            <person name="Bellgard M.I."/>
        </authorList>
    </citation>
    <scope>NUCLEOTIDE SEQUENCE</scope>
    <source>
        <tissue evidence="1">Shoot tissue taken approximately 20 cm above the soil surface</tissue>
    </source>
</reference>
<organism evidence="1">
    <name type="scientific">Arundo donax</name>
    <name type="common">Giant reed</name>
    <name type="synonym">Donax arundinaceus</name>
    <dbReference type="NCBI Taxonomy" id="35708"/>
    <lineage>
        <taxon>Eukaryota</taxon>
        <taxon>Viridiplantae</taxon>
        <taxon>Streptophyta</taxon>
        <taxon>Embryophyta</taxon>
        <taxon>Tracheophyta</taxon>
        <taxon>Spermatophyta</taxon>
        <taxon>Magnoliopsida</taxon>
        <taxon>Liliopsida</taxon>
        <taxon>Poales</taxon>
        <taxon>Poaceae</taxon>
        <taxon>PACMAD clade</taxon>
        <taxon>Arundinoideae</taxon>
        <taxon>Arundineae</taxon>
        <taxon>Arundo</taxon>
    </lineage>
</organism>
<dbReference type="AlphaFoldDB" id="A0A0A9C151"/>
<name>A0A0A9C151_ARUDO</name>
<evidence type="ECO:0000313" key="1">
    <source>
        <dbReference type="EMBL" id="JAD69306.1"/>
    </source>
</evidence>